<accession>A0A2S7SUR4</accession>
<organism evidence="1 2">
    <name type="scientific">Flavipsychrobacter stenotrophus</name>
    <dbReference type="NCBI Taxonomy" id="2077091"/>
    <lineage>
        <taxon>Bacteria</taxon>
        <taxon>Pseudomonadati</taxon>
        <taxon>Bacteroidota</taxon>
        <taxon>Chitinophagia</taxon>
        <taxon>Chitinophagales</taxon>
        <taxon>Chitinophagaceae</taxon>
        <taxon>Flavipsychrobacter</taxon>
    </lineage>
</organism>
<dbReference type="Proteomes" id="UP000239872">
    <property type="component" value="Unassembled WGS sequence"/>
</dbReference>
<reference evidence="1 2" key="1">
    <citation type="submission" date="2018-01" db="EMBL/GenBank/DDBJ databases">
        <title>A novel member of the phylum Bacteroidetes isolated from glacier ice.</title>
        <authorList>
            <person name="Liu Q."/>
            <person name="Xin Y.-H."/>
        </authorList>
    </citation>
    <scope>NUCLEOTIDE SEQUENCE [LARGE SCALE GENOMIC DNA]</scope>
    <source>
        <strain evidence="1 2">RB1R16</strain>
    </source>
</reference>
<keyword evidence="2" id="KW-1185">Reference proteome</keyword>
<proteinExistence type="predicted"/>
<dbReference type="EMBL" id="PPSL01000003">
    <property type="protein sequence ID" value="PQJ10633.1"/>
    <property type="molecule type" value="Genomic_DNA"/>
</dbReference>
<name>A0A2S7SUR4_9BACT</name>
<sequence>MKNTGEAIINLIITIDPIPSGGGNAYIDGKKVLGGKGTIKYPVQNGAHAASFDFTGNAGEGYRLLITKENGPVLWDAHGNLSQQGTLTGQNNIQV</sequence>
<protein>
    <submittedName>
        <fullName evidence="1">Uncharacterized protein</fullName>
    </submittedName>
</protein>
<evidence type="ECO:0000313" key="1">
    <source>
        <dbReference type="EMBL" id="PQJ10633.1"/>
    </source>
</evidence>
<evidence type="ECO:0000313" key="2">
    <source>
        <dbReference type="Proteomes" id="UP000239872"/>
    </source>
</evidence>
<dbReference type="RefSeq" id="WP_105039361.1">
    <property type="nucleotide sequence ID" value="NZ_PPSL01000003.1"/>
</dbReference>
<gene>
    <name evidence="1" type="ORF">CJD36_011715</name>
</gene>
<comment type="caution">
    <text evidence="1">The sequence shown here is derived from an EMBL/GenBank/DDBJ whole genome shotgun (WGS) entry which is preliminary data.</text>
</comment>
<dbReference type="AlphaFoldDB" id="A0A2S7SUR4"/>